<feature type="binding site" evidence="9">
    <location>
        <begin position="238"/>
        <end position="243"/>
    </location>
    <ligand>
        <name>GTP</name>
        <dbReference type="ChEBI" id="CHEBI:37565"/>
    </ligand>
</feature>
<dbReference type="InterPro" id="IPR027417">
    <property type="entry name" value="P-loop_NTPase"/>
</dbReference>
<feature type="binding site" evidence="9">
    <location>
        <position position="464"/>
    </location>
    <ligand>
        <name>(6S)-5-formyl-5,6,7,8-tetrahydrofolate</name>
        <dbReference type="ChEBI" id="CHEBI:57457"/>
    </ligand>
</feature>
<dbReference type="InterPro" id="IPR027368">
    <property type="entry name" value="MnmE_dom2"/>
</dbReference>
<feature type="binding site" evidence="9">
    <location>
        <position position="242"/>
    </location>
    <ligand>
        <name>Mg(2+)</name>
        <dbReference type="ChEBI" id="CHEBI:18420"/>
    </ligand>
</feature>
<dbReference type="Gene3D" id="3.40.50.300">
    <property type="entry name" value="P-loop containing nucleotide triphosphate hydrolases"/>
    <property type="match status" value="1"/>
</dbReference>
<dbReference type="PROSITE" id="PS51709">
    <property type="entry name" value="G_TRME"/>
    <property type="match status" value="1"/>
</dbReference>
<dbReference type="Gene3D" id="3.30.1360.120">
    <property type="entry name" value="Probable tRNA modification gtpase trme, domain 1"/>
    <property type="match status" value="1"/>
</dbReference>
<evidence type="ECO:0000256" key="8">
    <source>
        <dbReference type="ARBA" id="ARBA00023134"/>
    </source>
</evidence>
<dbReference type="InterPro" id="IPR005225">
    <property type="entry name" value="Small_GTP-bd"/>
</dbReference>
<dbReference type="Proteomes" id="UP000732377">
    <property type="component" value="Unassembled WGS sequence"/>
</dbReference>
<keyword evidence="8 9" id="KW-0342">GTP-binding</keyword>
<dbReference type="Pfam" id="PF12631">
    <property type="entry name" value="MnmE_helical"/>
    <property type="match status" value="1"/>
</dbReference>
<accession>A0A953I053</accession>
<evidence type="ECO:0000256" key="4">
    <source>
        <dbReference type="ARBA" id="ARBA00022741"/>
    </source>
</evidence>
<dbReference type="Pfam" id="PF10396">
    <property type="entry name" value="TrmE_N"/>
    <property type="match status" value="1"/>
</dbReference>
<dbReference type="GO" id="GO:0005829">
    <property type="term" value="C:cytosol"/>
    <property type="evidence" value="ECO:0007669"/>
    <property type="project" value="TreeGrafter"/>
</dbReference>
<evidence type="ECO:0000313" key="12">
    <source>
        <dbReference type="EMBL" id="MBY6275912.1"/>
    </source>
</evidence>
<dbReference type="AlphaFoldDB" id="A0A953I053"/>
<organism evidence="12 13">
    <name type="scientific">Symbiobacterium thermophilum</name>
    <dbReference type="NCBI Taxonomy" id="2734"/>
    <lineage>
        <taxon>Bacteria</taxon>
        <taxon>Bacillati</taxon>
        <taxon>Bacillota</taxon>
        <taxon>Clostridia</taxon>
        <taxon>Eubacteriales</taxon>
        <taxon>Symbiobacteriaceae</taxon>
        <taxon>Symbiobacterium</taxon>
    </lineage>
</organism>
<evidence type="ECO:0000313" key="13">
    <source>
        <dbReference type="Proteomes" id="UP000732377"/>
    </source>
</evidence>
<dbReference type="CDD" id="cd14858">
    <property type="entry name" value="TrmE_N"/>
    <property type="match status" value="1"/>
</dbReference>
<dbReference type="CDD" id="cd04164">
    <property type="entry name" value="trmE"/>
    <property type="match status" value="1"/>
</dbReference>
<evidence type="ECO:0000256" key="2">
    <source>
        <dbReference type="ARBA" id="ARBA00022694"/>
    </source>
</evidence>
<feature type="binding site" evidence="9">
    <location>
        <position position="259"/>
    </location>
    <ligand>
        <name>K(+)</name>
        <dbReference type="ChEBI" id="CHEBI:29103"/>
    </ligand>
</feature>
<keyword evidence="6 9" id="KW-0460">Magnesium</keyword>
<feature type="binding site" evidence="9">
    <location>
        <position position="29"/>
    </location>
    <ligand>
        <name>(6S)-5-formyl-5,6,7,8-tetrahydrofolate</name>
        <dbReference type="ChEBI" id="CHEBI:57457"/>
    </ligand>
</feature>
<dbReference type="GO" id="GO:0030488">
    <property type="term" value="P:tRNA methylation"/>
    <property type="evidence" value="ECO:0007669"/>
    <property type="project" value="TreeGrafter"/>
</dbReference>
<feature type="binding site" evidence="9">
    <location>
        <position position="263"/>
    </location>
    <ligand>
        <name>Mg(2+)</name>
        <dbReference type="ChEBI" id="CHEBI:18420"/>
    </ligand>
</feature>
<dbReference type="EC" id="3.6.-.-" evidence="9"/>
<evidence type="ECO:0000256" key="10">
    <source>
        <dbReference type="RuleBase" id="RU003313"/>
    </source>
</evidence>
<comment type="subunit">
    <text evidence="9">Homodimer. Heterotetramer of two MnmE and two MnmG subunits.</text>
</comment>
<reference evidence="12" key="1">
    <citation type="submission" date="2017-11" db="EMBL/GenBank/DDBJ databases">
        <title>Three new genomes from thermophilic consortium.</title>
        <authorList>
            <person name="Quaggio R."/>
            <person name="Amgarten D."/>
            <person name="Setubal J.C."/>
        </authorList>
    </citation>
    <scope>NUCLEOTIDE SEQUENCE</scope>
    <source>
        <strain evidence="12">ZCTH01-B2</strain>
    </source>
</reference>
<dbReference type="NCBIfam" id="TIGR00450">
    <property type="entry name" value="mnmE_trmE_thdF"/>
    <property type="match status" value="1"/>
</dbReference>
<keyword evidence="4 9" id="KW-0547">Nucleotide-binding</keyword>
<feature type="binding site" evidence="9">
    <location>
        <position position="132"/>
    </location>
    <ligand>
        <name>(6S)-5-formyl-5,6,7,8-tetrahydrofolate</name>
        <dbReference type="ChEBI" id="CHEBI:57457"/>
    </ligand>
</feature>
<keyword evidence="5 9" id="KW-0378">Hydrolase</keyword>
<proteinExistence type="inferred from homology"/>
<evidence type="ECO:0000256" key="6">
    <source>
        <dbReference type="ARBA" id="ARBA00022842"/>
    </source>
</evidence>
<dbReference type="InterPro" id="IPR018948">
    <property type="entry name" value="GTP-bd_TrmE_N"/>
</dbReference>
<dbReference type="Gene3D" id="1.20.120.430">
    <property type="entry name" value="tRNA modification GTPase MnmE domain 2"/>
    <property type="match status" value="1"/>
</dbReference>
<comment type="caution">
    <text evidence="9">Lacks conserved residue(s) required for the propagation of feature annotation.</text>
</comment>
<protein>
    <recommendedName>
        <fullName evidence="9">tRNA modification GTPase MnmE</fullName>
        <ecNumber evidence="9">3.6.-.-</ecNumber>
    </recommendedName>
</protein>
<comment type="similarity">
    <text evidence="1 9 10">Belongs to the TRAFAC class TrmE-Era-EngA-EngB-Septin-like GTPase superfamily. TrmE GTPase family.</text>
</comment>
<name>A0A953I053_SYMTR</name>
<feature type="binding site" evidence="9">
    <location>
        <begin position="282"/>
        <end position="285"/>
    </location>
    <ligand>
        <name>GTP</name>
        <dbReference type="ChEBI" id="CHEBI:37565"/>
    </ligand>
</feature>
<dbReference type="InterPro" id="IPR004520">
    <property type="entry name" value="GTPase_MnmE"/>
</dbReference>
<dbReference type="FunFam" id="3.30.1360.120:FF:000003">
    <property type="entry name" value="tRNA modification GTPase MnmE"/>
    <property type="match status" value="1"/>
</dbReference>
<keyword evidence="9" id="KW-0963">Cytoplasm</keyword>
<comment type="cofactor">
    <cofactor evidence="9">
        <name>K(+)</name>
        <dbReference type="ChEBI" id="CHEBI:29103"/>
    </cofactor>
    <text evidence="9">Binds 1 potassium ion per subunit.</text>
</comment>
<dbReference type="Pfam" id="PF01926">
    <property type="entry name" value="MMR_HSR1"/>
    <property type="match status" value="1"/>
</dbReference>
<dbReference type="InterPro" id="IPR027266">
    <property type="entry name" value="TrmE/GcvT-like"/>
</dbReference>
<dbReference type="InterPro" id="IPR031168">
    <property type="entry name" value="G_TrmE"/>
</dbReference>
<evidence type="ECO:0000256" key="1">
    <source>
        <dbReference type="ARBA" id="ARBA00011043"/>
    </source>
</evidence>
<gene>
    <name evidence="9" type="primary">mnmE</name>
    <name evidence="9" type="synonym">trmE</name>
    <name evidence="12" type="ORF">CWE10_06755</name>
</gene>
<dbReference type="InterPro" id="IPR006073">
    <property type="entry name" value="GTP-bd"/>
</dbReference>
<comment type="caution">
    <text evidence="12">The sequence shown here is derived from an EMBL/GenBank/DDBJ whole genome shotgun (WGS) entry which is preliminary data.</text>
</comment>
<keyword evidence="7 9" id="KW-0630">Potassium</keyword>
<comment type="function">
    <text evidence="9">Exhibits a very high intrinsic GTPase hydrolysis rate. Involved in the addition of a carboxymethylaminomethyl (cmnm) group at the wobble position (U34) of certain tRNAs, forming tRNA-cmnm(5)s(2)U34.</text>
</comment>
<evidence type="ECO:0000256" key="7">
    <source>
        <dbReference type="ARBA" id="ARBA00022958"/>
    </source>
</evidence>
<dbReference type="GO" id="GO:0003924">
    <property type="term" value="F:GTPase activity"/>
    <property type="evidence" value="ECO:0007669"/>
    <property type="project" value="UniProtKB-UniRule"/>
</dbReference>
<dbReference type="NCBIfam" id="NF003661">
    <property type="entry name" value="PRK05291.1-3"/>
    <property type="match status" value="1"/>
</dbReference>
<sequence>MLKGGRAVGEETIAAIATGAGEGGIGIVRISGADALQVAERIFRPRRGRPLGCRRSHTVTYGWVVTPGGDRIDEALALVMRGPHSYTGEDVVELQCHGGQLAVRRVLEQALQAGARLAEPGEFTRRAFLNGRLDLSQAEAVVDLIRAKTDRAMAAAVAHLGGSLRQAVGRIRERLMEMMAHLEADIDFPELELEVQTREEVAAGCGWCLAEVERLLSGARTGRILREGLRAVLAGRPNVGKSSLLNRLVRENRAIVTPIPGTTRDVIAEWVELGGVPVQLFDTAGLRPTDDPVERIGVARTHEALAQAHLVLVVVDAAAGLGPEDREWISQLPQGAARVGVANKIDLNPAFELSALREALGGAPVVGVSAETGEGLDALEAEVARVAGAFDASEELLVNARQAEAIRRARNHLRDAQATLESGLGDELVAIDLRAAWMALGEVTGETAGEELLDQIFSRFCIGK</sequence>
<evidence type="ECO:0000256" key="5">
    <source>
        <dbReference type="ARBA" id="ARBA00022801"/>
    </source>
</evidence>
<feature type="domain" description="TrmE-type G" evidence="11">
    <location>
        <begin position="228"/>
        <end position="388"/>
    </location>
</feature>
<evidence type="ECO:0000259" key="11">
    <source>
        <dbReference type="PROSITE" id="PS51709"/>
    </source>
</evidence>
<dbReference type="EMBL" id="PIUK01000047">
    <property type="protein sequence ID" value="MBY6275912.1"/>
    <property type="molecule type" value="Genomic_DNA"/>
</dbReference>
<comment type="subcellular location">
    <subcellularLocation>
        <location evidence="9">Cytoplasm</location>
    </subcellularLocation>
</comment>
<dbReference type="GO" id="GO:0002098">
    <property type="term" value="P:tRNA wobble uridine modification"/>
    <property type="evidence" value="ECO:0007669"/>
    <property type="project" value="TreeGrafter"/>
</dbReference>
<feature type="binding site" evidence="9">
    <location>
        <position position="93"/>
    </location>
    <ligand>
        <name>(6S)-5-formyl-5,6,7,8-tetrahydrofolate</name>
        <dbReference type="ChEBI" id="CHEBI:57457"/>
    </ligand>
</feature>
<feature type="binding site" evidence="9">
    <location>
        <position position="262"/>
    </location>
    <ligand>
        <name>K(+)</name>
        <dbReference type="ChEBI" id="CHEBI:29103"/>
    </ligand>
</feature>
<dbReference type="SUPFAM" id="SSF116878">
    <property type="entry name" value="TrmE connector domain"/>
    <property type="match status" value="1"/>
</dbReference>
<dbReference type="PANTHER" id="PTHR42714">
    <property type="entry name" value="TRNA MODIFICATION GTPASE GTPBP3"/>
    <property type="match status" value="1"/>
</dbReference>
<keyword evidence="2 9" id="KW-0819">tRNA processing</keyword>
<feature type="binding site" evidence="9">
    <location>
        <position position="257"/>
    </location>
    <ligand>
        <name>K(+)</name>
        <dbReference type="ChEBI" id="CHEBI:29103"/>
    </ligand>
</feature>
<dbReference type="GO" id="GO:0005525">
    <property type="term" value="F:GTP binding"/>
    <property type="evidence" value="ECO:0007669"/>
    <property type="project" value="UniProtKB-UniRule"/>
</dbReference>
<dbReference type="HAMAP" id="MF_00379">
    <property type="entry name" value="GTPase_MnmE"/>
    <property type="match status" value="1"/>
</dbReference>
<evidence type="ECO:0000256" key="9">
    <source>
        <dbReference type="HAMAP-Rule" id="MF_00379"/>
    </source>
</evidence>
<evidence type="ECO:0000256" key="3">
    <source>
        <dbReference type="ARBA" id="ARBA00022723"/>
    </source>
</evidence>
<dbReference type="InterPro" id="IPR025867">
    <property type="entry name" value="MnmE_helical"/>
</dbReference>
<dbReference type="SUPFAM" id="SSF52540">
    <property type="entry name" value="P-loop containing nucleoside triphosphate hydrolases"/>
    <property type="match status" value="1"/>
</dbReference>
<dbReference type="PANTHER" id="PTHR42714:SF2">
    <property type="entry name" value="TRNA MODIFICATION GTPASE GTPBP3, MITOCHONDRIAL"/>
    <property type="match status" value="1"/>
</dbReference>
<feature type="binding site" evidence="9">
    <location>
        <position position="238"/>
    </location>
    <ligand>
        <name>K(+)</name>
        <dbReference type="ChEBI" id="CHEBI:29103"/>
    </ligand>
</feature>
<dbReference type="GO" id="GO:0042802">
    <property type="term" value="F:identical protein binding"/>
    <property type="evidence" value="ECO:0007669"/>
    <property type="project" value="UniProtKB-ARBA"/>
</dbReference>
<keyword evidence="3 9" id="KW-0479">Metal-binding</keyword>
<feature type="binding site" evidence="9">
    <location>
        <begin position="257"/>
        <end position="263"/>
    </location>
    <ligand>
        <name>GTP</name>
        <dbReference type="ChEBI" id="CHEBI:37565"/>
    </ligand>
</feature>
<dbReference type="GO" id="GO:0046872">
    <property type="term" value="F:metal ion binding"/>
    <property type="evidence" value="ECO:0007669"/>
    <property type="project" value="UniProtKB-KW"/>
</dbReference>
<dbReference type="NCBIfam" id="TIGR00231">
    <property type="entry name" value="small_GTP"/>
    <property type="match status" value="1"/>
</dbReference>